<dbReference type="GO" id="GO:0005886">
    <property type="term" value="C:plasma membrane"/>
    <property type="evidence" value="ECO:0007669"/>
    <property type="project" value="UniProtKB-SubCell"/>
</dbReference>
<evidence type="ECO:0000256" key="4">
    <source>
        <dbReference type="ARBA" id="ARBA00022692"/>
    </source>
</evidence>
<dbReference type="HAMAP" id="MF_00161">
    <property type="entry name" value="LspA"/>
    <property type="match status" value="1"/>
</dbReference>
<keyword evidence="4 9" id="KW-0812">Transmembrane</keyword>
<evidence type="ECO:0000256" key="5">
    <source>
        <dbReference type="ARBA" id="ARBA00022750"/>
    </source>
</evidence>
<dbReference type="RefSeq" id="WP_236986048.1">
    <property type="nucleotide sequence ID" value="NZ_AP023086.1"/>
</dbReference>
<keyword evidence="5 9" id="KW-0064">Aspartyl protease</keyword>
<feature type="active site" evidence="9">
    <location>
        <position position="128"/>
    </location>
</feature>
<comment type="function">
    <text evidence="9 10">This protein specifically catalyzes the removal of signal peptides from prolipoproteins.</text>
</comment>
<feature type="transmembrane region" description="Helical" evidence="9">
    <location>
        <begin position="141"/>
        <end position="162"/>
    </location>
</feature>
<dbReference type="PANTHER" id="PTHR33695">
    <property type="entry name" value="LIPOPROTEIN SIGNAL PEPTIDASE"/>
    <property type="match status" value="1"/>
</dbReference>
<proteinExistence type="inferred from homology"/>
<dbReference type="PROSITE" id="PS00855">
    <property type="entry name" value="SPASE_II"/>
    <property type="match status" value="1"/>
</dbReference>
<keyword evidence="13" id="KW-1185">Reference proteome</keyword>
<keyword evidence="6 9" id="KW-0378">Hydrolase</keyword>
<name>A0AAN1WFC5_9GAMM</name>
<evidence type="ECO:0000256" key="1">
    <source>
        <dbReference type="ARBA" id="ARBA00006139"/>
    </source>
</evidence>
<evidence type="ECO:0000256" key="8">
    <source>
        <dbReference type="ARBA" id="ARBA00023136"/>
    </source>
</evidence>
<dbReference type="KEGG" id="marq:MARGE09_P0753"/>
<keyword evidence="8 9" id="KW-0472">Membrane</keyword>
<keyword evidence="7 9" id="KW-1133">Transmembrane helix</keyword>
<dbReference type="EC" id="3.4.23.36" evidence="9"/>
<evidence type="ECO:0000256" key="7">
    <source>
        <dbReference type="ARBA" id="ARBA00022989"/>
    </source>
</evidence>
<evidence type="ECO:0000256" key="6">
    <source>
        <dbReference type="ARBA" id="ARBA00022801"/>
    </source>
</evidence>
<evidence type="ECO:0000256" key="11">
    <source>
        <dbReference type="RuleBase" id="RU004181"/>
    </source>
</evidence>
<sequence length="176" mass="19384">MPKFMDSLPSAMAVFLGLSAVIVGFDLWTKAYAVAALQTEGVTYPVIADFFSFTLRYNHGAAFSFLYDAGGWQRWFFAIIAAVMSVVLTVWLTRTATTKRLESLGLALILGGALGNLYDRVTLGYVVDFIDFYYQQYHFPAFNIADCGITCGAALLIWDAIFGSGKSEKSEEPEHA</sequence>
<reference evidence="12 13" key="1">
    <citation type="journal article" date="2022" name="IScience">
        <title>An ultrasensitive nanofiber-based assay for enzymatic hydrolysis and deep-sea microbial degradation of cellulose.</title>
        <authorList>
            <person name="Tsudome M."/>
            <person name="Tachioka M."/>
            <person name="Miyazaki M."/>
            <person name="Uchimura K."/>
            <person name="Tsuda M."/>
            <person name="Takaki Y."/>
            <person name="Deguchi S."/>
        </authorList>
    </citation>
    <scope>NUCLEOTIDE SEQUENCE [LARGE SCALE GENOMIC DNA]</scope>
    <source>
        <strain evidence="12 13">GE09</strain>
    </source>
</reference>
<dbReference type="GO" id="GO:0006508">
    <property type="term" value="P:proteolysis"/>
    <property type="evidence" value="ECO:0007669"/>
    <property type="project" value="UniProtKB-KW"/>
</dbReference>
<dbReference type="PRINTS" id="PR00781">
    <property type="entry name" value="LIPOSIGPTASE"/>
</dbReference>
<dbReference type="AlphaFoldDB" id="A0AAN1WFC5"/>
<evidence type="ECO:0000256" key="10">
    <source>
        <dbReference type="RuleBase" id="RU000594"/>
    </source>
</evidence>
<dbReference type="NCBIfam" id="TIGR00077">
    <property type="entry name" value="lspA"/>
    <property type="match status" value="1"/>
</dbReference>
<dbReference type="GO" id="GO:0004190">
    <property type="term" value="F:aspartic-type endopeptidase activity"/>
    <property type="evidence" value="ECO:0007669"/>
    <property type="project" value="UniProtKB-UniRule"/>
</dbReference>
<gene>
    <name evidence="9" type="primary">lspA</name>
    <name evidence="12" type="ORF">MARGE09_P0753</name>
</gene>
<dbReference type="Pfam" id="PF01252">
    <property type="entry name" value="Peptidase_A8"/>
    <property type="match status" value="1"/>
</dbReference>
<feature type="active site" evidence="9">
    <location>
        <position position="146"/>
    </location>
</feature>
<feature type="transmembrane region" description="Helical" evidence="9">
    <location>
        <begin position="75"/>
        <end position="92"/>
    </location>
</feature>
<keyword evidence="3 9" id="KW-0645">Protease</keyword>
<evidence type="ECO:0000256" key="2">
    <source>
        <dbReference type="ARBA" id="ARBA00022475"/>
    </source>
</evidence>
<dbReference type="EMBL" id="AP023086">
    <property type="protein sequence ID" value="BCD96553.1"/>
    <property type="molecule type" value="Genomic_DNA"/>
</dbReference>
<dbReference type="InterPro" id="IPR001872">
    <property type="entry name" value="Peptidase_A8"/>
</dbReference>
<comment type="similarity">
    <text evidence="1 9 11">Belongs to the peptidase A8 family.</text>
</comment>
<dbReference type="PANTHER" id="PTHR33695:SF1">
    <property type="entry name" value="LIPOPROTEIN SIGNAL PEPTIDASE"/>
    <property type="match status" value="1"/>
</dbReference>
<comment type="pathway">
    <text evidence="9">Protein modification; lipoprotein biosynthesis (signal peptide cleavage).</text>
</comment>
<dbReference type="Proteomes" id="UP001320119">
    <property type="component" value="Chromosome"/>
</dbReference>
<evidence type="ECO:0000313" key="12">
    <source>
        <dbReference type="EMBL" id="BCD96553.1"/>
    </source>
</evidence>
<protein>
    <recommendedName>
        <fullName evidence="9">Lipoprotein signal peptidase</fullName>
        <ecNumber evidence="9">3.4.23.36</ecNumber>
    </recommendedName>
    <alternativeName>
        <fullName evidence="9">Prolipoprotein signal peptidase</fullName>
    </alternativeName>
    <alternativeName>
        <fullName evidence="9">Signal peptidase II</fullName>
        <shortName evidence="9">SPase II</shortName>
    </alternativeName>
</protein>
<accession>A0AAN1WFC5</accession>
<evidence type="ECO:0000313" key="13">
    <source>
        <dbReference type="Proteomes" id="UP001320119"/>
    </source>
</evidence>
<comment type="subcellular location">
    <subcellularLocation>
        <location evidence="9">Cell membrane</location>
        <topology evidence="9">Multi-pass membrane protein</topology>
    </subcellularLocation>
</comment>
<feature type="transmembrane region" description="Helical" evidence="9">
    <location>
        <begin position="104"/>
        <end position="121"/>
    </location>
</feature>
<comment type="caution">
    <text evidence="9">Lacks conserved residue(s) required for the propagation of feature annotation.</text>
</comment>
<evidence type="ECO:0000256" key="3">
    <source>
        <dbReference type="ARBA" id="ARBA00022670"/>
    </source>
</evidence>
<keyword evidence="2 9" id="KW-1003">Cell membrane</keyword>
<organism evidence="12 13">
    <name type="scientific">Marinagarivorans cellulosilyticus</name>
    <dbReference type="NCBI Taxonomy" id="2721545"/>
    <lineage>
        <taxon>Bacteria</taxon>
        <taxon>Pseudomonadati</taxon>
        <taxon>Pseudomonadota</taxon>
        <taxon>Gammaproteobacteria</taxon>
        <taxon>Cellvibrionales</taxon>
        <taxon>Cellvibrionaceae</taxon>
        <taxon>Marinagarivorans</taxon>
    </lineage>
</organism>
<comment type="catalytic activity">
    <reaction evidence="9 10">
        <text>Release of signal peptides from bacterial membrane prolipoproteins. Hydrolyzes -Xaa-Yaa-Zaa-|-(S,diacylglyceryl)Cys-, in which Xaa is hydrophobic (preferably Leu), and Yaa (Ala or Ser) and Zaa (Gly or Ala) have small, neutral side chains.</text>
        <dbReference type="EC" id="3.4.23.36"/>
    </reaction>
</comment>
<evidence type="ECO:0000256" key="9">
    <source>
        <dbReference type="HAMAP-Rule" id="MF_00161"/>
    </source>
</evidence>